<dbReference type="InterPro" id="IPR023213">
    <property type="entry name" value="CAT-like_dom_sf"/>
</dbReference>
<dbReference type="OrthoDB" id="2150604at2759"/>
<dbReference type="Gene3D" id="3.30.559.10">
    <property type="entry name" value="Chloramphenicol acetyltransferase-like domain"/>
    <property type="match status" value="1"/>
</dbReference>
<comment type="caution">
    <text evidence="1">The sequence shown here is derived from an EMBL/GenBank/DDBJ whole genome shotgun (WGS) entry which is preliminary data.</text>
</comment>
<gene>
    <name evidence="1" type="ORF">POLS_LOCUS424</name>
</gene>
<dbReference type="Proteomes" id="UP001153618">
    <property type="component" value="Unassembled WGS sequence"/>
</dbReference>
<organism evidence="1 2">
    <name type="scientific">Penicillium olsonii</name>
    <dbReference type="NCBI Taxonomy" id="99116"/>
    <lineage>
        <taxon>Eukaryota</taxon>
        <taxon>Fungi</taxon>
        <taxon>Dikarya</taxon>
        <taxon>Ascomycota</taxon>
        <taxon>Pezizomycotina</taxon>
        <taxon>Eurotiomycetes</taxon>
        <taxon>Eurotiomycetidae</taxon>
        <taxon>Eurotiales</taxon>
        <taxon>Aspergillaceae</taxon>
        <taxon>Penicillium</taxon>
    </lineage>
</organism>
<name>A0A9W4HAN8_PENOL</name>
<reference evidence="1" key="1">
    <citation type="submission" date="2021-07" db="EMBL/GenBank/DDBJ databases">
        <authorList>
            <person name="Branca A.L. A."/>
        </authorList>
    </citation>
    <scope>NUCLEOTIDE SEQUENCE</scope>
</reference>
<keyword evidence="2" id="KW-1185">Reference proteome</keyword>
<protein>
    <recommendedName>
        <fullName evidence="3">Alcohol acetyltransferase</fullName>
    </recommendedName>
</protein>
<dbReference type="AlphaFoldDB" id="A0A9W4HAN8"/>
<dbReference type="EMBL" id="CAJVOS010000007">
    <property type="protein sequence ID" value="CAG7950174.1"/>
    <property type="molecule type" value="Genomic_DNA"/>
</dbReference>
<dbReference type="InterPro" id="IPR010828">
    <property type="entry name" value="Atf2/Sli1-like"/>
</dbReference>
<accession>A0A9W4HAN8</accession>
<dbReference type="PANTHER" id="PTHR28037:SF1">
    <property type="entry name" value="ALCOHOL O-ACETYLTRANSFERASE 1-RELATED"/>
    <property type="match status" value="1"/>
</dbReference>
<dbReference type="Pfam" id="PF07247">
    <property type="entry name" value="AATase"/>
    <property type="match status" value="1"/>
</dbReference>
<dbReference type="InterPro" id="IPR052058">
    <property type="entry name" value="Alcohol_O-acetyltransferase"/>
</dbReference>
<dbReference type="GO" id="GO:0008080">
    <property type="term" value="F:N-acetyltransferase activity"/>
    <property type="evidence" value="ECO:0007669"/>
    <property type="project" value="TreeGrafter"/>
</dbReference>
<evidence type="ECO:0000313" key="2">
    <source>
        <dbReference type="Proteomes" id="UP001153618"/>
    </source>
</evidence>
<sequence length="453" mass="50494">MSSASLEADCALRHDMHFYENAAVSATYHMEHPFSEVTQLLIRKACQDLVEQHPILSTFPWKDDEGKLVYRRSSEIDLTKMIFVHERKNKKSDIKAEDSELETLLQVQHNLSFSPPLPFWRLCILHDPLDNTEFTACFVFHHSIADGTSGMIFHASFLRALGNCKSKDDLGNGLFEPKEQPLLPSLEDLAPKGSYGVNMTSEIVESESVSESSVWKGASIMPPSDTQIRLMTIDNMASSSLAMRCRAESTTVTAALQTIIACAFFDHIPRGFTTVRSSVPYSARRLLPPNIPQDSIGVWIGEIKDEYHREATTAHSEFPWDEARRSRQIIEATLSRVFNDHVSSMKEFDYDKNEKSLLSKIGQSRGSTFELSNIGRLPTKDLENGGSKFPFIGRMFLSQACSVSGSAVEISVVTGGDGCLTLTFAWQTGVVSADLMDSVRASVLNKIHEITQE</sequence>
<evidence type="ECO:0008006" key="3">
    <source>
        <dbReference type="Google" id="ProtNLM"/>
    </source>
</evidence>
<proteinExistence type="predicted"/>
<dbReference type="SUPFAM" id="SSF52777">
    <property type="entry name" value="CoA-dependent acyltransferases"/>
    <property type="match status" value="1"/>
</dbReference>
<dbReference type="PANTHER" id="PTHR28037">
    <property type="entry name" value="ALCOHOL O-ACETYLTRANSFERASE 1-RELATED"/>
    <property type="match status" value="1"/>
</dbReference>
<evidence type="ECO:0000313" key="1">
    <source>
        <dbReference type="EMBL" id="CAG7950174.1"/>
    </source>
</evidence>